<accession>A0A9N9NZN4</accession>
<dbReference type="OrthoDB" id="10044727at2759"/>
<evidence type="ECO:0000313" key="1">
    <source>
        <dbReference type="EMBL" id="CAG8775820.1"/>
    </source>
</evidence>
<dbReference type="Proteomes" id="UP000789396">
    <property type="component" value="Unassembled WGS sequence"/>
</dbReference>
<feature type="non-terminal residue" evidence="1">
    <location>
        <position position="1"/>
    </location>
</feature>
<gene>
    <name evidence="1" type="ORF">RFULGI_LOCUS15423</name>
</gene>
<reference evidence="1" key="1">
    <citation type="submission" date="2021-06" db="EMBL/GenBank/DDBJ databases">
        <authorList>
            <person name="Kallberg Y."/>
            <person name="Tangrot J."/>
            <person name="Rosling A."/>
        </authorList>
    </citation>
    <scope>NUCLEOTIDE SEQUENCE</scope>
    <source>
        <strain evidence="1">IN212</strain>
    </source>
</reference>
<proteinExistence type="predicted"/>
<comment type="caution">
    <text evidence="1">The sequence shown here is derived from an EMBL/GenBank/DDBJ whole genome shotgun (WGS) entry which is preliminary data.</text>
</comment>
<keyword evidence="2" id="KW-1185">Reference proteome</keyword>
<feature type="non-terminal residue" evidence="1">
    <location>
        <position position="78"/>
    </location>
</feature>
<dbReference type="AlphaFoldDB" id="A0A9N9NZN4"/>
<organism evidence="1 2">
    <name type="scientific">Racocetra fulgida</name>
    <dbReference type="NCBI Taxonomy" id="60492"/>
    <lineage>
        <taxon>Eukaryota</taxon>
        <taxon>Fungi</taxon>
        <taxon>Fungi incertae sedis</taxon>
        <taxon>Mucoromycota</taxon>
        <taxon>Glomeromycotina</taxon>
        <taxon>Glomeromycetes</taxon>
        <taxon>Diversisporales</taxon>
        <taxon>Gigasporaceae</taxon>
        <taxon>Racocetra</taxon>
    </lineage>
</organism>
<protein>
    <submittedName>
        <fullName evidence="1">1530_t:CDS:1</fullName>
    </submittedName>
</protein>
<sequence length="78" mass="9416">HNCLPESQQGKHQKIKSLIDNEDFIKKSIYWDRHEKPDVVEYRAKFLEAMALYTKYIIKFDKEFMNEILLNLPPDCKE</sequence>
<name>A0A9N9NZN4_9GLOM</name>
<dbReference type="EMBL" id="CAJVPZ010049403">
    <property type="protein sequence ID" value="CAG8775820.1"/>
    <property type="molecule type" value="Genomic_DNA"/>
</dbReference>
<evidence type="ECO:0000313" key="2">
    <source>
        <dbReference type="Proteomes" id="UP000789396"/>
    </source>
</evidence>